<dbReference type="OrthoDB" id="8534868at2"/>
<evidence type="ECO:0000256" key="2">
    <source>
        <dbReference type="ARBA" id="ARBA00023125"/>
    </source>
</evidence>
<feature type="domain" description="HTH tetR-type" evidence="5">
    <location>
        <begin position="18"/>
        <end position="78"/>
    </location>
</feature>
<dbReference type="InterPro" id="IPR009057">
    <property type="entry name" value="Homeodomain-like_sf"/>
</dbReference>
<gene>
    <name evidence="6" type="ORF">ABB26_08565</name>
</gene>
<comment type="caution">
    <text evidence="6">The sequence shown here is derived from an EMBL/GenBank/DDBJ whole genome shotgun (WGS) entry which is preliminary data.</text>
</comment>
<dbReference type="STRING" id="405444.ABB26_08565"/>
<dbReference type="PANTHER" id="PTHR30055:SF234">
    <property type="entry name" value="HTH-TYPE TRANSCRIPTIONAL REGULATOR BETI"/>
    <property type="match status" value="1"/>
</dbReference>
<keyword evidence="1" id="KW-0805">Transcription regulation</keyword>
<dbReference type="RefSeq" id="WP_057633255.1">
    <property type="nucleotide sequence ID" value="NZ_LDJI01000015.1"/>
</dbReference>
<keyword evidence="3" id="KW-0804">Transcription</keyword>
<dbReference type="PATRIC" id="fig|405444.3.peg.716"/>
<keyword evidence="2 4" id="KW-0238">DNA-binding</keyword>
<dbReference type="InterPro" id="IPR036271">
    <property type="entry name" value="Tet_transcr_reg_TetR-rel_C_sf"/>
</dbReference>
<dbReference type="AlphaFoldDB" id="A0A0R0CEJ1"/>
<dbReference type="PANTHER" id="PTHR30055">
    <property type="entry name" value="HTH-TYPE TRANSCRIPTIONAL REGULATOR RUTR"/>
    <property type="match status" value="1"/>
</dbReference>
<evidence type="ECO:0000256" key="4">
    <source>
        <dbReference type="PROSITE-ProRule" id="PRU00335"/>
    </source>
</evidence>
<evidence type="ECO:0000313" key="6">
    <source>
        <dbReference type="EMBL" id="KRG64228.1"/>
    </source>
</evidence>
<protein>
    <submittedName>
        <fullName evidence="6">AcrR family transcriptional regulator</fullName>
    </submittedName>
</protein>
<name>A0A0R0CEJ1_9GAMM</name>
<dbReference type="InterPro" id="IPR041478">
    <property type="entry name" value="TetR_C_27"/>
</dbReference>
<evidence type="ECO:0000259" key="5">
    <source>
        <dbReference type="PROSITE" id="PS50977"/>
    </source>
</evidence>
<dbReference type="InterPro" id="IPR001647">
    <property type="entry name" value="HTH_TetR"/>
</dbReference>
<dbReference type="Pfam" id="PF00440">
    <property type="entry name" value="TetR_N"/>
    <property type="match status" value="1"/>
</dbReference>
<dbReference type="GO" id="GO:0003700">
    <property type="term" value="F:DNA-binding transcription factor activity"/>
    <property type="evidence" value="ECO:0007669"/>
    <property type="project" value="TreeGrafter"/>
</dbReference>
<keyword evidence="7" id="KW-1185">Reference proteome</keyword>
<sequence>MSTSSSAAFDAGRGPAEHDVRTQIIEAATAHFSHYGYDKTTVSDLAKAIGFSKAYIYKFFASKQAIGEVICTNCLAQIEGEVHAALEGVQAPPDRLRVLFTVIVEASLRLFLQDRRLYEIAVAAATDQWSSTQAYKGRIRQLIEEILKEGRASGVFERATPLEATSHAVYQVLVPYLNPVTLPHLSALHAESPTALQDLVLRSLAPQRK</sequence>
<proteinExistence type="predicted"/>
<feature type="DNA-binding region" description="H-T-H motif" evidence="4">
    <location>
        <begin position="41"/>
        <end position="60"/>
    </location>
</feature>
<dbReference type="Gene3D" id="1.10.357.10">
    <property type="entry name" value="Tetracycline Repressor, domain 2"/>
    <property type="match status" value="1"/>
</dbReference>
<dbReference type="GO" id="GO:0000976">
    <property type="term" value="F:transcription cis-regulatory region binding"/>
    <property type="evidence" value="ECO:0007669"/>
    <property type="project" value="TreeGrafter"/>
</dbReference>
<dbReference type="EMBL" id="LDJI01000015">
    <property type="protein sequence ID" value="KRG64228.1"/>
    <property type="molecule type" value="Genomic_DNA"/>
</dbReference>
<reference evidence="6 7" key="1">
    <citation type="submission" date="2015-05" db="EMBL/GenBank/DDBJ databases">
        <title>Genome sequencing and analysis of members of genus Stenotrophomonas.</title>
        <authorList>
            <person name="Patil P.P."/>
            <person name="Midha S."/>
            <person name="Patil P.B."/>
        </authorList>
    </citation>
    <scope>NUCLEOTIDE SEQUENCE [LARGE SCALE GENOMIC DNA]</scope>
    <source>
        <strain evidence="6 7">DSM 18929</strain>
    </source>
</reference>
<evidence type="ECO:0000256" key="3">
    <source>
        <dbReference type="ARBA" id="ARBA00023163"/>
    </source>
</evidence>
<organism evidence="6 7">
    <name type="scientific">Stenotrophomonas humi</name>
    <dbReference type="NCBI Taxonomy" id="405444"/>
    <lineage>
        <taxon>Bacteria</taxon>
        <taxon>Pseudomonadati</taxon>
        <taxon>Pseudomonadota</taxon>
        <taxon>Gammaproteobacteria</taxon>
        <taxon>Lysobacterales</taxon>
        <taxon>Lysobacteraceae</taxon>
        <taxon>Stenotrophomonas</taxon>
    </lineage>
</organism>
<dbReference type="SUPFAM" id="SSF46689">
    <property type="entry name" value="Homeodomain-like"/>
    <property type="match status" value="1"/>
</dbReference>
<evidence type="ECO:0000256" key="1">
    <source>
        <dbReference type="ARBA" id="ARBA00023015"/>
    </source>
</evidence>
<dbReference type="Proteomes" id="UP000050864">
    <property type="component" value="Unassembled WGS sequence"/>
</dbReference>
<dbReference type="InterPro" id="IPR050109">
    <property type="entry name" value="HTH-type_TetR-like_transc_reg"/>
</dbReference>
<evidence type="ECO:0000313" key="7">
    <source>
        <dbReference type="Proteomes" id="UP000050864"/>
    </source>
</evidence>
<dbReference type="PROSITE" id="PS50977">
    <property type="entry name" value="HTH_TETR_2"/>
    <property type="match status" value="1"/>
</dbReference>
<dbReference type="PRINTS" id="PR00455">
    <property type="entry name" value="HTHTETR"/>
</dbReference>
<dbReference type="Pfam" id="PF17935">
    <property type="entry name" value="TetR_C_27"/>
    <property type="match status" value="1"/>
</dbReference>
<accession>A0A0R0CEJ1</accession>
<dbReference type="SUPFAM" id="SSF48498">
    <property type="entry name" value="Tetracyclin repressor-like, C-terminal domain"/>
    <property type="match status" value="1"/>
</dbReference>